<name>A0A0A1UB20_ENTIV</name>
<dbReference type="InterPro" id="IPR051607">
    <property type="entry name" value="Metallo-dep_hydrolases"/>
</dbReference>
<dbReference type="InterPro" id="IPR011059">
    <property type="entry name" value="Metal-dep_hydrolase_composite"/>
</dbReference>
<evidence type="ECO:0000259" key="9">
    <source>
        <dbReference type="Pfam" id="PF01979"/>
    </source>
</evidence>
<protein>
    <recommendedName>
        <fullName evidence="3 8">Guanine deaminase</fullName>
        <shortName evidence="8">Guanase</shortName>
        <ecNumber evidence="3 8">3.5.4.3</ecNumber>
    </recommendedName>
    <alternativeName>
        <fullName evidence="8">Guanine aminohydrolase</fullName>
    </alternativeName>
</protein>
<sequence>MFVDAPYAGHLHIQNIYLAVDSTGIITYTGDTLPPNTHTENVIEIPKGKFFLPGFIDCHIHAPQYATVATQFGKPLMEWLEASAFPAERKCKEESLARDLYTKVVLKTLQNGTTTASYFGTIFNSTDLILADVCETNHQRAFVGKVCQDKMIPNDLCEVTEDSIVDAETFVDTVLSKNYKYVRPIVTPRFAVSCSLELMSQLSALASKKDIFIQTHLSENTQECELIAEMYPDCKNYTDVYEKVGCLTSKTLLAHSIHLSDDEIEVIKNHESCLIHCPVANLSMKSGFFRFKKLYQMGVKIGMGTDVAGGYSPSMIEVMKMAMLVGNISSITNNDAQIDFGDVLYMATMGGAKCLNLDKQIGSFENGKKFDALLIDLTKDNTNIDLFDWNTQEDMVERFILQGDSRNIAQVYVDGTQIEL</sequence>
<dbReference type="NCBIfam" id="TIGR02967">
    <property type="entry name" value="guan_deamin"/>
    <property type="match status" value="1"/>
</dbReference>
<gene>
    <name evidence="10" type="ORF">EIN_215100</name>
</gene>
<accession>A0A0A1UB20</accession>
<dbReference type="VEuPathDB" id="AmoebaDB:EIN_215100"/>
<dbReference type="EC" id="3.5.4.3" evidence="3 8"/>
<dbReference type="KEGG" id="eiv:EIN_215100"/>
<dbReference type="SUPFAM" id="SSF51556">
    <property type="entry name" value="Metallo-dependent hydrolases"/>
    <property type="match status" value="1"/>
</dbReference>
<comment type="pathway">
    <text evidence="1 8">Purine metabolism; guanine degradation; xanthine from guanine: step 1/1.</text>
</comment>
<evidence type="ECO:0000313" key="10">
    <source>
        <dbReference type="EMBL" id="ELP90357.1"/>
    </source>
</evidence>
<dbReference type="FunFam" id="3.20.20.140:FF:000022">
    <property type="entry name" value="Guanine deaminase"/>
    <property type="match status" value="1"/>
</dbReference>
<dbReference type="PANTHER" id="PTHR11271">
    <property type="entry name" value="GUANINE DEAMINASE"/>
    <property type="match status" value="1"/>
</dbReference>
<dbReference type="InterPro" id="IPR032466">
    <property type="entry name" value="Metal_Hydrolase"/>
</dbReference>
<dbReference type="EMBL" id="KB206487">
    <property type="protein sequence ID" value="ELP90357.1"/>
    <property type="molecule type" value="Genomic_DNA"/>
</dbReference>
<evidence type="ECO:0000313" key="11">
    <source>
        <dbReference type="Proteomes" id="UP000014680"/>
    </source>
</evidence>
<dbReference type="GO" id="GO:0006147">
    <property type="term" value="P:guanine catabolic process"/>
    <property type="evidence" value="ECO:0007669"/>
    <property type="project" value="UniProtKB-UniRule"/>
</dbReference>
<evidence type="ECO:0000256" key="6">
    <source>
        <dbReference type="ARBA" id="ARBA00022833"/>
    </source>
</evidence>
<dbReference type="GO" id="GO:0008892">
    <property type="term" value="F:guanine deaminase activity"/>
    <property type="evidence" value="ECO:0007669"/>
    <property type="project" value="UniProtKB-UniRule"/>
</dbReference>
<dbReference type="SUPFAM" id="SSF51338">
    <property type="entry name" value="Composite domain of metallo-dependent hydrolases"/>
    <property type="match status" value="1"/>
</dbReference>
<comment type="cofactor">
    <cofactor evidence="8">
        <name>Zn(2+)</name>
        <dbReference type="ChEBI" id="CHEBI:29105"/>
    </cofactor>
    <text evidence="8">Binds 1 zinc ion per subunit.</text>
</comment>
<evidence type="ECO:0000256" key="3">
    <source>
        <dbReference type="ARBA" id="ARBA00012781"/>
    </source>
</evidence>
<evidence type="ECO:0000256" key="4">
    <source>
        <dbReference type="ARBA" id="ARBA00022723"/>
    </source>
</evidence>
<organism evidence="10 11">
    <name type="scientific">Entamoeba invadens IP1</name>
    <dbReference type="NCBI Taxonomy" id="370355"/>
    <lineage>
        <taxon>Eukaryota</taxon>
        <taxon>Amoebozoa</taxon>
        <taxon>Evosea</taxon>
        <taxon>Archamoebae</taxon>
        <taxon>Mastigamoebida</taxon>
        <taxon>Entamoebidae</taxon>
        <taxon>Entamoeba</taxon>
    </lineage>
</organism>
<dbReference type="Pfam" id="PF01979">
    <property type="entry name" value="Amidohydro_1"/>
    <property type="match status" value="1"/>
</dbReference>
<keyword evidence="6 8" id="KW-0862">Zinc</keyword>
<dbReference type="AlphaFoldDB" id="A0A0A1UB20"/>
<dbReference type="UniPathway" id="UPA00603">
    <property type="reaction ID" value="UER00660"/>
</dbReference>
<dbReference type="Gene3D" id="3.20.20.140">
    <property type="entry name" value="Metal-dependent hydrolases"/>
    <property type="match status" value="1"/>
</dbReference>
<dbReference type="InterPro" id="IPR014311">
    <property type="entry name" value="Guanine_deaminase"/>
</dbReference>
<comment type="similarity">
    <text evidence="2 8">Belongs to the metallo-dependent hydrolases superfamily. ATZ/TRZ family.</text>
</comment>
<dbReference type="Gene3D" id="2.30.40.10">
    <property type="entry name" value="Urease, subunit C, domain 1"/>
    <property type="match status" value="1"/>
</dbReference>
<dbReference type="GeneID" id="14889335"/>
<dbReference type="OrthoDB" id="194468at2759"/>
<dbReference type="PANTHER" id="PTHR11271:SF6">
    <property type="entry name" value="GUANINE DEAMINASE"/>
    <property type="match status" value="1"/>
</dbReference>
<evidence type="ECO:0000256" key="8">
    <source>
        <dbReference type="RuleBase" id="RU366009"/>
    </source>
</evidence>
<reference evidence="10 11" key="1">
    <citation type="submission" date="2012-10" db="EMBL/GenBank/DDBJ databases">
        <authorList>
            <person name="Zafar N."/>
            <person name="Inman J."/>
            <person name="Hall N."/>
            <person name="Lorenzi H."/>
            <person name="Caler E."/>
        </authorList>
    </citation>
    <scope>NUCLEOTIDE SEQUENCE [LARGE SCALE GENOMIC DNA]</scope>
    <source>
        <strain evidence="10 11">IP1</strain>
    </source>
</reference>
<dbReference type="RefSeq" id="XP_004257128.1">
    <property type="nucleotide sequence ID" value="XM_004257080.1"/>
</dbReference>
<dbReference type="GO" id="GO:0008270">
    <property type="term" value="F:zinc ion binding"/>
    <property type="evidence" value="ECO:0007669"/>
    <property type="project" value="UniProtKB-UniRule"/>
</dbReference>
<feature type="domain" description="Amidohydrolase-related" evidence="9">
    <location>
        <begin position="52"/>
        <end position="416"/>
    </location>
</feature>
<keyword evidence="11" id="KW-1185">Reference proteome</keyword>
<dbReference type="GO" id="GO:0005829">
    <property type="term" value="C:cytosol"/>
    <property type="evidence" value="ECO:0007669"/>
    <property type="project" value="TreeGrafter"/>
</dbReference>
<comment type="catalytic activity">
    <reaction evidence="7 8">
        <text>guanine + H2O + H(+) = xanthine + NH4(+)</text>
        <dbReference type="Rhea" id="RHEA:14665"/>
        <dbReference type="ChEBI" id="CHEBI:15377"/>
        <dbReference type="ChEBI" id="CHEBI:15378"/>
        <dbReference type="ChEBI" id="CHEBI:16235"/>
        <dbReference type="ChEBI" id="CHEBI:17712"/>
        <dbReference type="ChEBI" id="CHEBI:28938"/>
        <dbReference type="EC" id="3.5.4.3"/>
    </reaction>
</comment>
<dbReference type="InterPro" id="IPR006680">
    <property type="entry name" value="Amidohydro-rel"/>
</dbReference>
<dbReference type="OMA" id="CVHMNDS"/>
<evidence type="ECO:0000256" key="5">
    <source>
        <dbReference type="ARBA" id="ARBA00022801"/>
    </source>
</evidence>
<keyword evidence="5 8" id="KW-0378">Hydrolase</keyword>
<evidence type="ECO:0000256" key="7">
    <source>
        <dbReference type="ARBA" id="ARBA00051148"/>
    </source>
</evidence>
<keyword evidence="4 8" id="KW-0479">Metal-binding</keyword>
<comment type="function">
    <text evidence="8">Catalyzes the hydrolytic deamination of guanine, producing xanthine and ammonia.</text>
</comment>
<evidence type="ECO:0000256" key="1">
    <source>
        <dbReference type="ARBA" id="ARBA00004984"/>
    </source>
</evidence>
<dbReference type="Proteomes" id="UP000014680">
    <property type="component" value="Unassembled WGS sequence"/>
</dbReference>
<proteinExistence type="inferred from homology"/>
<evidence type="ECO:0000256" key="2">
    <source>
        <dbReference type="ARBA" id="ARBA00006745"/>
    </source>
</evidence>